<dbReference type="InterPro" id="IPR046341">
    <property type="entry name" value="SET_dom_sf"/>
</dbReference>
<comment type="caution">
    <text evidence="1">The sequence shown here is derived from an EMBL/GenBank/DDBJ whole genome shotgun (WGS) entry which is preliminary data.</text>
</comment>
<feature type="non-terminal residue" evidence="1">
    <location>
        <position position="1"/>
    </location>
</feature>
<dbReference type="OrthoDB" id="441812at2759"/>
<evidence type="ECO:0000313" key="2">
    <source>
        <dbReference type="Proteomes" id="UP000748025"/>
    </source>
</evidence>
<proteinExistence type="predicted"/>
<protein>
    <recommendedName>
        <fullName evidence="3">SET domain-containing protein</fullName>
    </recommendedName>
</protein>
<dbReference type="GO" id="GO:0016279">
    <property type="term" value="F:protein-lysine N-methyltransferase activity"/>
    <property type="evidence" value="ECO:0007669"/>
    <property type="project" value="TreeGrafter"/>
</dbReference>
<dbReference type="Proteomes" id="UP000748025">
    <property type="component" value="Unassembled WGS sequence"/>
</dbReference>
<reference evidence="1" key="1">
    <citation type="journal article" date="2020" name="bioRxiv">
        <title>Whole genome comparisons of ergot fungi reveals the divergence and evolution of species within the genus Claviceps are the result of varying mechanisms driving genome evolution and host range expansion.</title>
        <authorList>
            <person name="Wyka S.A."/>
            <person name="Mondo S.J."/>
            <person name="Liu M."/>
            <person name="Dettman J."/>
            <person name="Nalam V."/>
            <person name="Broders K.D."/>
        </authorList>
    </citation>
    <scope>NUCLEOTIDE SEQUENCE</scope>
    <source>
        <strain evidence="1">CCC 602</strain>
    </source>
</reference>
<evidence type="ECO:0000313" key="1">
    <source>
        <dbReference type="EMBL" id="KAG5992088.1"/>
    </source>
</evidence>
<dbReference type="PANTHER" id="PTHR13271">
    <property type="entry name" value="UNCHARACTERIZED PUTATIVE METHYLTRANSFERASE"/>
    <property type="match status" value="1"/>
</dbReference>
<keyword evidence="2" id="KW-1185">Reference proteome</keyword>
<dbReference type="SUPFAM" id="SSF82199">
    <property type="entry name" value="SET domain"/>
    <property type="match status" value="1"/>
</dbReference>
<sequence>AKEVVLTVPTTLLRSLANTPKPILRKLKGATVHAILATSLCLDTTPDLTLWKAVFPTKRDISASMPLSWPPELQALLPATAKALLDKQSAKFAKDWSLVSAAYPSVITHDDFLYAWHLINSRTFYHTTRRTQTRLPKEDHMVLQPVADLFNHAPDGTLALCHVVFNEDCYTFTTSRSCKDGEELFIRYGPHSNDFLLVEYGFALPSGLNKWDEVCLDPYMCPLFTAQQKHTLDEAGFWGKYMLDSETPCYRTQTALRLLCLPEPQWRAVLDGQRDEDEDAEAVNRELLKVLRRCEKDVKSKVMDLDRCTAGEEEVTDRLRQRWLQIKELVVSNMSRLQ</sequence>
<dbReference type="EMBL" id="SRPW01002546">
    <property type="protein sequence ID" value="KAG5992088.1"/>
    <property type="molecule type" value="Genomic_DNA"/>
</dbReference>
<dbReference type="PANTHER" id="PTHR13271:SF137">
    <property type="entry name" value="SET DOMAIN-CONTAINING PROTEIN"/>
    <property type="match status" value="1"/>
</dbReference>
<gene>
    <name evidence="1" type="ORF">E4U43_003855</name>
</gene>
<dbReference type="AlphaFoldDB" id="A0A9P7SXF0"/>
<dbReference type="Gene3D" id="3.90.1410.10">
    <property type="entry name" value="set domain protein methyltransferase, domain 1"/>
    <property type="match status" value="1"/>
</dbReference>
<dbReference type="InterPro" id="IPR050600">
    <property type="entry name" value="SETD3_SETD6_MTase"/>
</dbReference>
<evidence type="ECO:0008006" key="3">
    <source>
        <dbReference type="Google" id="ProtNLM"/>
    </source>
</evidence>
<accession>A0A9P7SXF0</accession>
<name>A0A9P7SXF0_9HYPO</name>
<organism evidence="1 2">
    <name type="scientific">Claviceps pusilla</name>
    <dbReference type="NCBI Taxonomy" id="123648"/>
    <lineage>
        <taxon>Eukaryota</taxon>
        <taxon>Fungi</taxon>
        <taxon>Dikarya</taxon>
        <taxon>Ascomycota</taxon>
        <taxon>Pezizomycotina</taxon>
        <taxon>Sordariomycetes</taxon>
        <taxon>Hypocreomycetidae</taxon>
        <taxon>Hypocreales</taxon>
        <taxon>Clavicipitaceae</taxon>
        <taxon>Claviceps</taxon>
    </lineage>
</organism>